<sequence>MGFYYGLENGEKRSEDAVDSYSSYQDDAEIYRYNIEGFPHLIHSKCIAF</sequence>
<comment type="caution">
    <text evidence="1">The sequence shown here is derived from an EMBL/GenBank/DDBJ whole genome shotgun (WGS) entry which is preliminary data.</text>
</comment>
<gene>
    <name evidence="1" type="ORF">HAL01_08170</name>
</gene>
<protein>
    <submittedName>
        <fullName evidence="1">Uncharacterized protein</fullName>
    </submittedName>
</protein>
<keyword evidence="2" id="KW-1185">Reference proteome</keyword>
<organism evidence="1 2">
    <name type="scientific">Halolactibacillus alkaliphilus</name>
    <dbReference type="NCBI Taxonomy" id="442899"/>
    <lineage>
        <taxon>Bacteria</taxon>
        <taxon>Bacillati</taxon>
        <taxon>Bacillota</taxon>
        <taxon>Bacilli</taxon>
        <taxon>Bacillales</taxon>
        <taxon>Bacillaceae</taxon>
        <taxon>Halolactibacillus</taxon>
    </lineage>
</organism>
<name>A0A511X077_9BACI</name>
<accession>A0A511X077</accession>
<evidence type="ECO:0000313" key="1">
    <source>
        <dbReference type="EMBL" id="GEN56353.1"/>
    </source>
</evidence>
<proteinExistence type="predicted"/>
<dbReference type="AlphaFoldDB" id="A0A511X077"/>
<evidence type="ECO:0000313" key="2">
    <source>
        <dbReference type="Proteomes" id="UP000321400"/>
    </source>
</evidence>
<reference evidence="1 2" key="1">
    <citation type="submission" date="2019-07" db="EMBL/GenBank/DDBJ databases">
        <title>Whole genome shotgun sequence of Halolactibacillus alkaliphilus NBRC 103919.</title>
        <authorList>
            <person name="Hosoyama A."/>
            <person name="Uohara A."/>
            <person name="Ohji S."/>
            <person name="Ichikawa N."/>
        </authorList>
    </citation>
    <scope>NUCLEOTIDE SEQUENCE [LARGE SCALE GENOMIC DNA]</scope>
    <source>
        <strain evidence="1 2">NBRC 103919</strain>
    </source>
</reference>
<dbReference type="Proteomes" id="UP000321400">
    <property type="component" value="Unassembled WGS sequence"/>
</dbReference>
<dbReference type="EMBL" id="BJYE01000007">
    <property type="protein sequence ID" value="GEN56353.1"/>
    <property type="molecule type" value="Genomic_DNA"/>
</dbReference>